<dbReference type="EMBL" id="CP158568">
    <property type="protein sequence ID" value="XBY45177.1"/>
    <property type="molecule type" value="Genomic_DNA"/>
</dbReference>
<dbReference type="Pfam" id="PF01551">
    <property type="entry name" value="Peptidase_M23"/>
    <property type="match status" value="1"/>
</dbReference>
<feature type="domain" description="M23ase beta-sheet core" evidence="3">
    <location>
        <begin position="73"/>
        <end position="188"/>
    </location>
</feature>
<dbReference type="InterPro" id="IPR050570">
    <property type="entry name" value="Cell_wall_metabolism_enzyme"/>
</dbReference>
<dbReference type="Gene3D" id="2.70.70.10">
    <property type="entry name" value="Glucose Permease (Domain IIA)"/>
    <property type="match status" value="1"/>
</dbReference>
<evidence type="ECO:0000256" key="1">
    <source>
        <dbReference type="ARBA" id="ARBA00022729"/>
    </source>
</evidence>
<feature type="chain" id="PRO_5043324928" evidence="2">
    <location>
        <begin position="29"/>
        <end position="337"/>
    </location>
</feature>
<dbReference type="AlphaFoldDB" id="A0AAU7XBF9"/>
<keyword evidence="1 2" id="KW-0732">Signal</keyword>
<evidence type="ECO:0000313" key="4">
    <source>
        <dbReference type="EMBL" id="XBY45177.1"/>
    </source>
</evidence>
<accession>A0AAU7XBF9</accession>
<dbReference type="KEGG" id="mflg:ABS361_02465"/>
<dbReference type="GO" id="GO:0004222">
    <property type="term" value="F:metalloendopeptidase activity"/>
    <property type="evidence" value="ECO:0007669"/>
    <property type="project" value="TreeGrafter"/>
</dbReference>
<dbReference type="PANTHER" id="PTHR21666">
    <property type="entry name" value="PEPTIDASE-RELATED"/>
    <property type="match status" value="1"/>
</dbReference>
<dbReference type="RefSeq" id="WP_407050267.1">
    <property type="nucleotide sequence ID" value="NZ_CP158568.1"/>
</dbReference>
<organism evidence="4">
    <name type="scientific">Methyloraptor flagellatus</name>
    <dbReference type="NCBI Taxonomy" id="3162530"/>
    <lineage>
        <taxon>Bacteria</taxon>
        <taxon>Pseudomonadati</taxon>
        <taxon>Pseudomonadota</taxon>
        <taxon>Alphaproteobacteria</taxon>
        <taxon>Hyphomicrobiales</taxon>
        <taxon>Ancalomicrobiaceae</taxon>
        <taxon>Methyloraptor</taxon>
    </lineage>
</organism>
<protein>
    <submittedName>
        <fullName evidence="4">M23 family metallopeptidase</fullName>
        <ecNumber evidence="4">3.4.-.-</ecNumber>
    </submittedName>
</protein>
<reference evidence="4" key="1">
    <citation type="submission" date="2024-06" db="EMBL/GenBank/DDBJ databases">
        <title>Methylostella associata gen. nov., sp. nov., a novel Ancalomicrobiaceae-affiliated facultatively methylotrophic bacteria that feed on methanotrophs of the genus Methylococcus.</title>
        <authorList>
            <person name="Saltykova V."/>
            <person name="Danilova O.V."/>
            <person name="Oshkin I.Y."/>
            <person name="Belova S.E."/>
            <person name="Pimenov N.V."/>
            <person name="Dedysh S.N."/>
        </authorList>
    </citation>
    <scope>NUCLEOTIDE SEQUENCE</scope>
    <source>
        <strain evidence="4">S20</strain>
    </source>
</reference>
<proteinExistence type="predicted"/>
<feature type="signal peptide" evidence="2">
    <location>
        <begin position="1"/>
        <end position="28"/>
    </location>
</feature>
<keyword evidence="4" id="KW-0378">Hydrolase</keyword>
<evidence type="ECO:0000256" key="2">
    <source>
        <dbReference type="SAM" id="SignalP"/>
    </source>
</evidence>
<dbReference type="EC" id="3.4.-.-" evidence="4"/>
<dbReference type="PANTHER" id="PTHR21666:SF289">
    <property type="entry name" value="L-ALA--D-GLU ENDOPEPTIDASE"/>
    <property type="match status" value="1"/>
</dbReference>
<dbReference type="InterPro" id="IPR011055">
    <property type="entry name" value="Dup_hybrid_motif"/>
</dbReference>
<gene>
    <name evidence="4" type="ORF">ABS361_02465</name>
</gene>
<evidence type="ECO:0000259" key="3">
    <source>
        <dbReference type="Pfam" id="PF01551"/>
    </source>
</evidence>
<dbReference type="SUPFAM" id="SSF51261">
    <property type="entry name" value="Duplicated hybrid motif"/>
    <property type="match status" value="1"/>
</dbReference>
<dbReference type="InterPro" id="IPR016047">
    <property type="entry name" value="M23ase_b-sheet_dom"/>
</dbReference>
<dbReference type="CDD" id="cd12797">
    <property type="entry name" value="M23_peptidase"/>
    <property type="match status" value="1"/>
</dbReference>
<name>A0AAU7XBF9_9HYPH</name>
<sequence>MGPAGLRRGAVRALVAFVGGLIAGGAAAAERPKLGLPLDCRPGIDCVVQNYVDHDPGHGWRDHMCGAMTYDGHDGIDFRIRSLAAMRRGVAVRAALPGTVIGTRDEVPDVGLEAGAAIKGRECGNGVVIAHADGWSTQYCHMALGSIAVKPGDKVVVGQQLGRVGLSGQTAFPHLHLTVRHDGRVVDPFAADSPLDTCGSASPLWAPAVAAVLPYRDRFVLNAGFADRGIVDREIEQGVYDNAAPTTASSALAAYVRVIGLRAGDALGLVIFGPDGKPVARAATQPLGKPRAVSMIATGLQAPPGGFAAGRYTAVFTVQAGGRTVSEQRFTTTLAQP</sequence>